<reference evidence="1" key="2">
    <citation type="submission" date="2021-10" db="EMBL/GenBank/DDBJ databases">
        <authorList>
            <person name="Piombo E."/>
        </authorList>
    </citation>
    <scope>NUCLEOTIDE SEQUENCE</scope>
</reference>
<dbReference type="EMBL" id="CADEHS020000007">
    <property type="protein sequence ID" value="CAG9943798.1"/>
    <property type="molecule type" value="Genomic_DNA"/>
</dbReference>
<reference evidence="1" key="1">
    <citation type="submission" date="2020-04" db="EMBL/GenBank/DDBJ databases">
        <authorList>
            <person name="Broberg M."/>
        </authorList>
    </citation>
    <scope>NUCLEOTIDE SEQUENCE</scope>
</reference>
<protein>
    <submittedName>
        <fullName evidence="1">Uncharacterized protein</fullName>
    </submittedName>
</protein>
<evidence type="ECO:0000313" key="1">
    <source>
        <dbReference type="EMBL" id="CAG9943798.1"/>
    </source>
</evidence>
<sequence>MGSWGGDIDFDPGIFFDSDFDQPFNDNYISPIPDEETPSIFDPGPSLDFSQHMPFGEILGLQGSPPGYSSSFSDNSFLASPCSNTPHEAMVHSTFDEYMLSQVDDSIAQQENEICELARGIEDSSLITSYRAHPGEYITTAPLSPTRGPGPPGNFAAFAISPLSFTFPSVSLNGSSFSSDDFSDASTGGIGDDGSSPENLPQQTPRPGYQWCCKKEYKEGDQLK</sequence>
<accession>A0ACA9TSA7</accession>
<comment type="caution">
    <text evidence="1">The sequence shown here is derived from an EMBL/GenBank/DDBJ whole genome shotgun (WGS) entry which is preliminary data.</text>
</comment>
<gene>
    <name evidence="1" type="ORF">CRV2_00000959</name>
</gene>
<keyword evidence="2" id="KW-1185">Reference proteome</keyword>
<name>A0ACA9TSA7_BIOOC</name>
<organism evidence="1 2">
    <name type="scientific">Clonostachys rosea f. rosea IK726</name>
    <dbReference type="NCBI Taxonomy" id="1349383"/>
    <lineage>
        <taxon>Eukaryota</taxon>
        <taxon>Fungi</taxon>
        <taxon>Dikarya</taxon>
        <taxon>Ascomycota</taxon>
        <taxon>Pezizomycotina</taxon>
        <taxon>Sordariomycetes</taxon>
        <taxon>Hypocreomycetidae</taxon>
        <taxon>Hypocreales</taxon>
        <taxon>Bionectriaceae</taxon>
        <taxon>Clonostachys</taxon>
    </lineage>
</organism>
<evidence type="ECO:0000313" key="2">
    <source>
        <dbReference type="Proteomes" id="UP000836387"/>
    </source>
</evidence>
<proteinExistence type="predicted"/>
<dbReference type="Proteomes" id="UP000836387">
    <property type="component" value="Unassembled WGS sequence"/>
</dbReference>